<name>A0AA39JWW8_ARMTA</name>
<dbReference type="SMART" id="SM00490">
    <property type="entry name" value="HELICc"/>
    <property type="match status" value="1"/>
</dbReference>
<dbReference type="GeneID" id="85351419"/>
<evidence type="ECO:0000256" key="6">
    <source>
        <dbReference type="ARBA" id="ARBA00047984"/>
    </source>
</evidence>
<dbReference type="RefSeq" id="XP_060327185.1">
    <property type="nucleotide sequence ID" value="XM_060467871.1"/>
</dbReference>
<keyword evidence="11" id="KW-1185">Reference proteome</keyword>
<dbReference type="PROSITE" id="PS51192">
    <property type="entry name" value="HELICASE_ATP_BIND_1"/>
    <property type="match status" value="1"/>
</dbReference>
<keyword evidence="3 10" id="KW-0378">Hydrolase</keyword>
<dbReference type="InterPro" id="IPR027417">
    <property type="entry name" value="P-loop_NTPase"/>
</dbReference>
<dbReference type="InterPro" id="IPR011545">
    <property type="entry name" value="DEAD/DEAH_box_helicase_dom"/>
</dbReference>
<dbReference type="SUPFAM" id="SSF52540">
    <property type="entry name" value="P-loop containing nucleoside triphosphate hydrolases"/>
    <property type="match status" value="1"/>
</dbReference>
<dbReference type="EC" id="3.6.4.13" evidence="1"/>
<feature type="compositionally biased region" description="Basic and acidic residues" evidence="7">
    <location>
        <begin position="184"/>
        <end position="205"/>
    </location>
</feature>
<evidence type="ECO:0000259" key="8">
    <source>
        <dbReference type="PROSITE" id="PS51192"/>
    </source>
</evidence>
<dbReference type="PROSITE" id="PS51194">
    <property type="entry name" value="HELICASE_CTER"/>
    <property type="match status" value="1"/>
</dbReference>
<dbReference type="GO" id="GO:0016787">
    <property type="term" value="F:hydrolase activity"/>
    <property type="evidence" value="ECO:0007669"/>
    <property type="project" value="UniProtKB-KW"/>
</dbReference>
<dbReference type="GO" id="GO:0005524">
    <property type="term" value="F:ATP binding"/>
    <property type="evidence" value="ECO:0007669"/>
    <property type="project" value="UniProtKB-KW"/>
</dbReference>
<evidence type="ECO:0000256" key="1">
    <source>
        <dbReference type="ARBA" id="ARBA00012552"/>
    </source>
</evidence>
<feature type="region of interest" description="Disordered" evidence="7">
    <location>
        <begin position="184"/>
        <end position="224"/>
    </location>
</feature>
<reference evidence="10" key="1">
    <citation type="submission" date="2023-06" db="EMBL/GenBank/DDBJ databases">
        <authorList>
            <consortium name="Lawrence Berkeley National Laboratory"/>
            <person name="Ahrendt S."/>
            <person name="Sahu N."/>
            <person name="Indic B."/>
            <person name="Wong-Bajracharya J."/>
            <person name="Merenyi Z."/>
            <person name="Ke H.-M."/>
            <person name="Monk M."/>
            <person name="Kocsube S."/>
            <person name="Drula E."/>
            <person name="Lipzen A."/>
            <person name="Balint B."/>
            <person name="Henrissat B."/>
            <person name="Andreopoulos B."/>
            <person name="Martin F.M."/>
            <person name="Harder C.B."/>
            <person name="Rigling D."/>
            <person name="Ford K.L."/>
            <person name="Foster G.D."/>
            <person name="Pangilinan J."/>
            <person name="Papanicolaou A."/>
            <person name="Barry K."/>
            <person name="LaButti K."/>
            <person name="Viragh M."/>
            <person name="Koriabine M."/>
            <person name="Yan M."/>
            <person name="Riley R."/>
            <person name="Champramary S."/>
            <person name="Plett K.L."/>
            <person name="Tsai I.J."/>
            <person name="Slot J."/>
            <person name="Sipos G."/>
            <person name="Plett J."/>
            <person name="Nagy L.G."/>
            <person name="Grigoriev I.V."/>
        </authorList>
    </citation>
    <scope>NUCLEOTIDE SEQUENCE</scope>
    <source>
        <strain evidence="10">CCBAS 213</strain>
    </source>
</reference>
<comment type="caution">
    <text evidence="10">The sequence shown here is derived from an EMBL/GenBank/DDBJ whole genome shotgun (WGS) entry which is preliminary data.</text>
</comment>
<dbReference type="InterPro" id="IPR001650">
    <property type="entry name" value="Helicase_C-like"/>
</dbReference>
<dbReference type="InterPro" id="IPR014001">
    <property type="entry name" value="Helicase_ATP-bd"/>
</dbReference>
<feature type="compositionally biased region" description="Basic and acidic residues" evidence="7">
    <location>
        <begin position="409"/>
        <end position="433"/>
    </location>
</feature>
<feature type="domain" description="Helicase C-terminal" evidence="9">
    <location>
        <begin position="351"/>
        <end position="518"/>
    </location>
</feature>
<evidence type="ECO:0000256" key="4">
    <source>
        <dbReference type="ARBA" id="ARBA00022806"/>
    </source>
</evidence>
<gene>
    <name evidence="10" type="ORF">EV420DRAFT_1274878</name>
</gene>
<evidence type="ECO:0000313" key="10">
    <source>
        <dbReference type="EMBL" id="KAK0450314.1"/>
    </source>
</evidence>
<comment type="catalytic activity">
    <reaction evidence="6">
        <text>ATP + H2O = ADP + phosphate + H(+)</text>
        <dbReference type="Rhea" id="RHEA:13065"/>
        <dbReference type="ChEBI" id="CHEBI:15377"/>
        <dbReference type="ChEBI" id="CHEBI:15378"/>
        <dbReference type="ChEBI" id="CHEBI:30616"/>
        <dbReference type="ChEBI" id="CHEBI:43474"/>
        <dbReference type="ChEBI" id="CHEBI:456216"/>
        <dbReference type="EC" id="3.6.4.13"/>
    </reaction>
</comment>
<keyword evidence="4" id="KW-0347">Helicase</keyword>
<evidence type="ECO:0000313" key="11">
    <source>
        <dbReference type="Proteomes" id="UP001175211"/>
    </source>
</evidence>
<dbReference type="CDD" id="cd18787">
    <property type="entry name" value="SF2_C_DEAD"/>
    <property type="match status" value="1"/>
</dbReference>
<dbReference type="SMART" id="SM00487">
    <property type="entry name" value="DEXDc"/>
    <property type="match status" value="1"/>
</dbReference>
<dbReference type="PANTHER" id="PTHR47960">
    <property type="entry name" value="DEAD-BOX ATP-DEPENDENT RNA HELICASE 50"/>
    <property type="match status" value="1"/>
</dbReference>
<dbReference type="Proteomes" id="UP001175211">
    <property type="component" value="Unassembled WGS sequence"/>
</dbReference>
<dbReference type="Pfam" id="PF00271">
    <property type="entry name" value="Helicase_C"/>
    <property type="match status" value="1"/>
</dbReference>
<feature type="domain" description="Helicase ATP-binding" evidence="8">
    <location>
        <begin position="34"/>
        <end position="324"/>
    </location>
</feature>
<evidence type="ECO:0000256" key="7">
    <source>
        <dbReference type="SAM" id="MobiDB-lite"/>
    </source>
</evidence>
<evidence type="ECO:0000259" key="9">
    <source>
        <dbReference type="PROSITE" id="PS51194"/>
    </source>
</evidence>
<dbReference type="AlphaFoldDB" id="A0AA39JWW8"/>
<feature type="region of interest" description="Disordered" evidence="7">
    <location>
        <begin position="409"/>
        <end position="441"/>
    </location>
</feature>
<evidence type="ECO:0000256" key="2">
    <source>
        <dbReference type="ARBA" id="ARBA00022741"/>
    </source>
</evidence>
<keyword evidence="2" id="KW-0547">Nucleotide-binding</keyword>
<evidence type="ECO:0000256" key="3">
    <source>
        <dbReference type="ARBA" id="ARBA00022801"/>
    </source>
</evidence>
<organism evidence="10 11">
    <name type="scientific">Armillaria tabescens</name>
    <name type="common">Ringless honey mushroom</name>
    <name type="synonym">Agaricus tabescens</name>
    <dbReference type="NCBI Taxonomy" id="1929756"/>
    <lineage>
        <taxon>Eukaryota</taxon>
        <taxon>Fungi</taxon>
        <taxon>Dikarya</taxon>
        <taxon>Basidiomycota</taxon>
        <taxon>Agaricomycotina</taxon>
        <taxon>Agaricomycetes</taxon>
        <taxon>Agaricomycetidae</taxon>
        <taxon>Agaricales</taxon>
        <taxon>Marasmiineae</taxon>
        <taxon>Physalacriaceae</taxon>
        <taxon>Desarmillaria</taxon>
    </lineage>
</organism>
<dbReference type="EMBL" id="JAUEPS010000036">
    <property type="protein sequence ID" value="KAK0450314.1"/>
    <property type="molecule type" value="Genomic_DNA"/>
</dbReference>
<dbReference type="Pfam" id="PF00270">
    <property type="entry name" value="DEAD"/>
    <property type="match status" value="1"/>
</dbReference>
<proteinExistence type="predicted"/>
<protein>
    <recommendedName>
        <fullName evidence="1">RNA helicase</fullName>
        <ecNumber evidence="1">3.6.4.13</ecNumber>
    </recommendedName>
</protein>
<dbReference type="Gene3D" id="3.40.50.300">
    <property type="entry name" value="P-loop containing nucleotide triphosphate hydrolases"/>
    <property type="match status" value="2"/>
</dbReference>
<accession>A0AA39JWW8</accession>
<keyword evidence="5" id="KW-0067">ATP-binding</keyword>
<dbReference type="GO" id="GO:0003676">
    <property type="term" value="F:nucleic acid binding"/>
    <property type="evidence" value="ECO:0007669"/>
    <property type="project" value="InterPro"/>
</dbReference>
<dbReference type="GO" id="GO:0003724">
    <property type="term" value="F:RNA helicase activity"/>
    <property type="evidence" value="ECO:0007669"/>
    <property type="project" value="UniProtKB-EC"/>
</dbReference>
<sequence length="518" mass="56954">MPGLLSCLTEVVGTGAQPTPIQALSLQHLLETEYDPNKKWKEYLLASETGSGKSIAYFLPLLQSLKVSELSGNVHRKSTHPLNPRALVLAPTHELARQLSGFAKDLIHEIKLRILCASQANVDNKMSLGGGSAAQMKGKLDAALFSDRSQDLQIRPGGRFPVDVVVGTPMKLLELIKGRGWERRIGNETPKAQEENGEEGEAKEKEEEEFQRKPRRGRDLGVVPTGTLGAAPEMGLANVEWVIIDEADVLFDPDFQETTRLLLSEVSAARGSPVPYYPDDFNFKTESVEPKPIAYPFNLILCSATIPSALGNYLETHHPSHTRLASPTVHHLPKKLQTEYVGWTGTNKNADIEKRIKKVWAEDSITRSGKLSKILVFCNKNTKVQLLSQHLEGKGIKTVAIDGTAETRRKGSNHHLDGFLKDKSEETVATKEEDAGDPSKTPHVMITTSLLSRGLDFSPQIKHVFIVDEPRNMIDFIHRAGRSGRAGEKGKVVVFGKLEGRGSSRAVDLRKRVGALAA</sequence>
<evidence type="ECO:0000256" key="5">
    <source>
        <dbReference type="ARBA" id="ARBA00022840"/>
    </source>
</evidence>